<proteinExistence type="predicted"/>
<name>A0ABX1E4P4_9PROT</name>
<dbReference type="Proteomes" id="UP000787635">
    <property type="component" value="Unassembled WGS sequence"/>
</dbReference>
<evidence type="ECO:0000259" key="1">
    <source>
        <dbReference type="Pfam" id="PF00535"/>
    </source>
</evidence>
<dbReference type="InterPro" id="IPR001173">
    <property type="entry name" value="Glyco_trans_2-like"/>
</dbReference>
<evidence type="ECO:0000313" key="2">
    <source>
        <dbReference type="EMBL" id="NKC32146.1"/>
    </source>
</evidence>
<organism evidence="2 3">
    <name type="scientific">Falsiroseomonas selenitidurans</name>
    <dbReference type="NCBI Taxonomy" id="2716335"/>
    <lineage>
        <taxon>Bacteria</taxon>
        <taxon>Pseudomonadati</taxon>
        <taxon>Pseudomonadota</taxon>
        <taxon>Alphaproteobacteria</taxon>
        <taxon>Acetobacterales</taxon>
        <taxon>Roseomonadaceae</taxon>
        <taxon>Falsiroseomonas</taxon>
    </lineage>
</organism>
<dbReference type="Pfam" id="PF00535">
    <property type="entry name" value="Glycos_transf_2"/>
    <property type="match status" value="1"/>
</dbReference>
<sequence>MMRFSLVVATRGRTEELVAFLDSVLAQGRTDAEVIIVDQNEDGRLVPLLAPYQAPLQLTHLRSSIARANHARNLGLRQARGALVSFPDDDCLYPPGLLDQVEAAFAADPALMILTGPAANPEGGLGSGRWREEGGPITQENAWTSVIEFNLWLRRPLALALGGYDEAMGPGTSLGSAEGNDLVLRAVTVGHKAVYDPALRVIHPDKRLSDVAVARAWLYGKGLGFALRRHGVPARIWMTFAIRPLGGLALSLARLRLRPAAYYGMTFLGRARGFLRGDATAGRIRPAIQGRREEG</sequence>
<dbReference type="Gene3D" id="3.90.550.10">
    <property type="entry name" value="Spore Coat Polysaccharide Biosynthesis Protein SpsA, Chain A"/>
    <property type="match status" value="1"/>
</dbReference>
<dbReference type="EMBL" id="JAAVNE010000023">
    <property type="protein sequence ID" value="NKC32146.1"/>
    <property type="molecule type" value="Genomic_DNA"/>
</dbReference>
<dbReference type="SUPFAM" id="SSF53448">
    <property type="entry name" value="Nucleotide-diphospho-sugar transferases"/>
    <property type="match status" value="1"/>
</dbReference>
<feature type="domain" description="Glycosyltransferase 2-like" evidence="1">
    <location>
        <begin position="5"/>
        <end position="129"/>
    </location>
</feature>
<dbReference type="RefSeq" id="WP_168031924.1">
    <property type="nucleotide sequence ID" value="NZ_JAAVNE010000023.1"/>
</dbReference>
<accession>A0ABX1E4P4</accession>
<dbReference type="CDD" id="cd00761">
    <property type="entry name" value="Glyco_tranf_GTA_type"/>
    <property type="match status" value="1"/>
</dbReference>
<comment type="caution">
    <text evidence="2">The sequence shown here is derived from an EMBL/GenBank/DDBJ whole genome shotgun (WGS) entry which is preliminary data.</text>
</comment>
<keyword evidence="3" id="KW-1185">Reference proteome</keyword>
<evidence type="ECO:0000313" key="3">
    <source>
        <dbReference type="Proteomes" id="UP000787635"/>
    </source>
</evidence>
<reference evidence="2 3" key="1">
    <citation type="submission" date="2020-03" db="EMBL/GenBank/DDBJ databases">
        <title>Roseomonas selenitidurans sp. nov. isolated from urban soil.</title>
        <authorList>
            <person name="Liu H."/>
        </authorList>
    </citation>
    <scope>NUCLEOTIDE SEQUENCE [LARGE SCALE GENOMIC DNA]</scope>
    <source>
        <strain evidence="2 3">BU-1</strain>
    </source>
</reference>
<gene>
    <name evidence="2" type="ORF">HEQ75_14875</name>
</gene>
<protein>
    <submittedName>
        <fullName evidence="2">Glycosyltransferase</fullName>
    </submittedName>
</protein>
<dbReference type="PANTHER" id="PTHR43685">
    <property type="entry name" value="GLYCOSYLTRANSFERASE"/>
    <property type="match status" value="1"/>
</dbReference>
<dbReference type="InterPro" id="IPR029044">
    <property type="entry name" value="Nucleotide-diphossugar_trans"/>
</dbReference>
<dbReference type="PANTHER" id="PTHR43685:SF2">
    <property type="entry name" value="GLYCOSYLTRANSFERASE 2-LIKE DOMAIN-CONTAINING PROTEIN"/>
    <property type="match status" value="1"/>
</dbReference>
<dbReference type="InterPro" id="IPR050834">
    <property type="entry name" value="Glycosyltransf_2"/>
</dbReference>